<protein>
    <submittedName>
        <fullName evidence="3">Uncharacterized protein</fullName>
    </submittedName>
</protein>
<feature type="transmembrane region" description="Helical" evidence="2">
    <location>
        <begin position="315"/>
        <end position="338"/>
    </location>
</feature>
<organism evidence="3 4">
    <name type="scientific">Tremella mesenterica</name>
    <name type="common">Jelly fungus</name>
    <dbReference type="NCBI Taxonomy" id="5217"/>
    <lineage>
        <taxon>Eukaryota</taxon>
        <taxon>Fungi</taxon>
        <taxon>Dikarya</taxon>
        <taxon>Basidiomycota</taxon>
        <taxon>Agaricomycotina</taxon>
        <taxon>Tremellomycetes</taxon>
        <taxon>Tremellales</taxon>
        <taxon>Tremellaceae</taxon>
        <taxon>Tremella</taxon>
    </lineage>
</organism>
<proteinExistence type="predicted"/>
<sequence length="507" mass="57385">MSMTHDPDPNVNQARFTIADYTYDRDEPGPSSRPFPDITNISTVQPSYQRPPVGRNVSQASTVGTLRLHQHDPTLPMDHDILGGTELRPLPSLGFEYSPSTSPTILHPSTVPLPPLISPSEHIGHSVYPSEGTDAELGQNGDASSDKGLKGGYVPETSEYPEQRSRSKVDKWEWGRRWWSLGIESWACRCLLAVVILESLIDLSIEGNILWRFNQEAQSSNVSLLILENKRRLPVYLVIFGLAHLWQLVLTIIAVKTRNTIQAIAVTMFNFAFLGYAVIEIFELRQILGDDLSDSLTDMEEDEDHSSLLTVPLNVLTAVVIAVVAVGCCLLVGLSIKLRKEFGWERYRFLGADLQIRKLYARFQVFECICYFSAFFCAGFGIQFIWLVLQPTDAEYIVTWIMFPLSIMFLVIGRFAAKYENKYAMAAFMFGIILGLAYFIYKLIRVWQQTNIYSNVTRSLTLFDILSLLSLLLCMAFGITVWKNFGKGLKQASKFWLLELMKEKKKS</sequence>
<dbReference type="PANTHER" id="PTHR34391:SF2">
    <property type="entry name" value="TRP C-TERMINAL DOMAIN-CONTAINING PROTEIN"/>
    <property type="match status" value="1"/>
</dbReference>
<dbReference type="Proteomes" id="UP000289152">
    <property type="component" value="Unassembled WGS sequence"/>
</dbReference>
<keyword evidence="2" id="KW-0812">Transmembrane</keyword>
<dbReference type="OrthoDB" id="2448307at2759"/>
<dbReference type="InParanoid" id="A0A4Q1B841"/>
<feature type="transmembrane region" description="Helical" evidence="2">
    <location>
        <begin position="397"/>
        <end position="416"/>
    </location>
</feature>
<dbReference type="AlphaFoldDB" id="A0A4Q1B841"/>
<dbReference type="PANTHER" id="PTHR34391">
    <property type="entry name" value="UPF0658 GOLGI APPARATUS MEMBRANE PROTEIN C1952.10C-RELATED"/>
    <property type="match status" value="1"/>
</dbReference>
<feature type="transmembrane region" description="Helical" evidence="2">
    <location>
        <begin position="359"/>
        <end position="385"/>
    </location>
</feature>
<feature type="compositionally biased region" description="Polar residues" evidence="1">
    <location>
        <begin position="39"/>
        <end position="48"/>
    </location>
</feature>
<feature type="region of interest" description="Disordered" evidence="1">
    <location>
        <begin position="122"/>
        <end position="161"/>
    </location>
</feature>
<keyword evidence="4" id="KW-1185">Reference proteome</keyword>
<reference evidence="3 4" key="1">
    <citation type="submission" date="2016-06" db="EMBL/GenBank/DDBJ databases">
        <title>Evolution of pathogenesis and genome organization in the Tremellales.</title>
        <authorList>
            <person name="Cuomo C."/>
            <person name="Litvintseva A."/>
            <person name="Heitman J."/>
            <person name="Chen Y."/>
            <person name="Sun S."/>
            <person name="Springer D."/>
            <person name="Dromer F."/>
            <person name="Young S."/>
            <person name="Zeng Q."/>
            <person name="Chapman S."/>
            <person name="Gujja S."/>
            <person name="Saif S."/>
            <person name="Birren B."/>
        </authorList>
    </citation>
    <scope>NUCLEOTIDE SEQUENCE [LARGE SCALE GENOMIC DNA]</scope>
    <source>
        <strain evidence="3 4">ATCC 28783</strain>
    </source>
</reference>
<evidence type="ECO:0000313" key="3">
    <source>
        <dbReference type="EMBL" id="RXK34888.1"/>
    </source>
</evidence>
<feature type="transmembrane region" description="Helical" evidence="2">
    <location>
        <begin position="261"/>
        <end position="279"/>
    </location>
</feature>
<feature type="transmembrane region" description="Helical" evidence="2">
    <location>
        <begin position="461"/>
        <end position="482"/>
    </location>
</feature>
<keyword evidence="2" id="KW-1133">Transmembrane helix</keyword>
<evidence type="ECO:0000313" key="4">
    <source>
        <dbReference type="Proteomes" id="UP000289152"/>
    </source>
</evidence>
<name>A0A4Q1B841_TREME</name>
<feature type="transmembrane region" description="Helical" evidence="2">
    <location>
        <begin position="423"/>
        <end position="441"/>
    </location>
</feature>
<evidence type="ECO:0000256" key="2">
    <source>
        <dbReference type="SAM" id="Phobius"/>
    </source>
</evidence>
<feature type="transmembrane region" description="Helical" evidence="2">
    <location>
        <begin position="233"/>
        <end position="254"/>
    </location>
</feature>
<accession>A0A4Q1B841</accession>
<dbReference type="VEuPathDB" id="FungiDB:TREMEDRAFT_16349"/>
<gene>
    <name evidence="3" type="ORF">M231_07852</name>
</gene>
<feature type="region of interest" description="Disordered" evidence="1">
    <location>
        <begin position="21"/>
        <end position="56"/>
    </location>
</feature>
<dbReference type="GO" id="GO:0005794">
    <property type="term" value="C:Golgi apparatus"/>
    <property type="evidence" value="ECO:0007669"/>
    <property type="project" value="TreeGrafter"/>
</dbReference>
<evidence type="ECO:0000256" key="1">
    <source>
        <dbReference type="SAM" id="MobiDB-lite"/>
    </source>
</evidence>
<dbReference type="InterPro" id="IPR040410">
    <property type="entry name" value="UPF0658_Golgi"/>
</dbReference>
<keyword evidence="2" id="KW-0472">Membrane</keyword>
<comment type="caution">
    <text evidence="3">The sequence shown here is derived from an EMBL/GenBank/DDBJ whole genome shotgun (WGS) entry which is preliminary data.</text>
</comment>
<dbReference type="EMBL" id="SDIL01000176">
    <property type="protein sequence ID" value="RXK34888.1"/>
    <property type="molecule type" value="Genomic_DNA"/>
</dbReference>